<dbReference type="PANTHER" id="PTHR24248:SF199">
    <property type="entry name" value="IP13425P-RELATED"/>
    <property type="match status" value="1"/>
</dbReference>
<feature type="transmembrane region" description="Helical" evidence="11">
    <location>
        <begin position="154"/>
        <end position="174"/>
    </location>
</feature>
<keyword evidence="13" id="KW-1185">Reference proteome</keyword>
<feature type="transmembrane region" description="Helical" evidence="11">
    <location>
        <begin position="200"/>
        <end position="221"/>
    </location>
</feature>
<dbReference type="PROSITE" id="PS00237">
    <property type="entry name" value="G_PROTEIN_RECEP_F1_1"/>
    <property type="match status" value="1"/>
</dbReference>
<keyword evidence="2" id="KW-1003">Cell membrane</keyword>
<proteinExistence type="inferred from homology"/>
<accession>A0AA85JC80</accession>
<evidence type="ECO:0000313" key="14">
    <source>
        <dbReference type="WBParaSite" id="TREG1_144430.1"/>
    </source>
</evidence>
<keyword evidence="5 10" id="KW-0297">G-protein coupled receptor</keyword>
<dbReference type="PRINTS" id="PR00237">
    <property type="entry name" value="GPCRRHODOPSN"/>
</dbReference>
<keyword evidence="3 10" id="KW-0812">Transmembrane</keyword>
<dbReference type="Gene3D" id="1.20.1070.10">
    <property type="entry name" value="Rhodopsin 7-helix transmembrane proteins"/>
    <property type="match status" value="2"/>
</dbReference>
<keyword evidence="9 10" id="KW-0807">Transducer</keyword>
<name>A0AA85JC80_TRIRE</name>
<organism evidence="13 14">
    <name type="scientific">Trichobilharzia regenti</name>
    <name type="common">Nasal bird schistosome</name>
    <dbReference type="NCBI Taxonomy" id="157069"/>
    <lineage>
        <taxon>Eukaryota</taxon>
        <taxon>Metazoa</taxon>
        <taxon>Spiralia</taxon>
        <taxon>Lophotrochozoa</taxon>
        <taxon>Platyhelminthes</taxon>
        <taxon>Trematoda</taxon>
        <taxon>Digenea</taxon>
        <taxon>Strigeidida</taxon>
        <taxon>Schistosomatoidea</taxon>
        <taxon>Schistosomatidae</taxon>
        <taxon>Trichobilharzia</taxon>
    </lineage>
</organism>
<dbReference type="GO" id="GO:0043410">
    <property type="term" value="P:positive regulation of MAPK cascade"/>
    <property type="evidence" value="ECO:0007669"/>
    <property type="project" value="TreeGrafter"/>
</dbReference>
<dbReference type="GO" id="GO:0004993">
    <property type="term" value="F:G protein-coupled serotonin receptor activity"/>
    <property type="evidence" value="ECO:0007669"/>
    <property type="project" value="UniProtKB-ARBA"/>
</dbReference>
<feature type="transmembrane region" description="Helical" evidence="11">
    <location>
        <begin position="459"/>
        <end position="482"/>
    </location>
</feature>
<sequence>MSSIINSSSVFNISKDNISNTLCNLITKSTDSKLISDIITVLLVLINLVTFIGNLLVILSVATVNKLRKISDQYIASLALADLLVSLFVLPFAVIRQNLGYWPFKSIYLCQFYISADIFTCLASILNLCCISVDRYVAISRPLKYITRRSRRNSFLMIAIAWIMPIIVILPPLIGPDKHIVGIGCCYITFNKGYRIYSSLLGYFFPLTVIAYVHLRIFYIIKARSKTLQQYKRNPRNQDCCQWLWEFCLEKCLHYSNVKQCADHLKPSILLGKIRKKDVKSDSSRPTTDDIDSYNRSVTNVQSSTLSYTCKSSEQDHQTNEMHSNSLNKTFSICSLVEMKIYSPEPVDANLKLLHTFQVPTSQYEIHTQPENIDTENHSRKKSNFEAINLGVIKSGERIKHLTDEQHNDCNSKPQVANISKHSSLTINSKVDKKKGKQSRVRFYRYQEKSIFNREKKSVRIVTIVVGCFFLCWTPFFSFYLGEALCDCTFSEELYAVVTWIGYLNSIFNPFIYAFYNKEYANAFVQIIHLKC</sequence>
<evidence type="ECO:0000256" key="3">
    <source>
        <dbReference type="ARBA" id="ARBA00022692"/>
    </source>
</evidence>
<dbReference type="SUPFAM" id="SSF81321">
    <property type="entry name" value="Family A G protein-coupled receptor-like"/>
    <property type="match status" value="1"/>
</dbReference>
<evidence type="ECO:0000256" key="11">
    <source>
        <dbReference type="SAM" id="Phobius"/>
    </source>
</evidence>
<protein>
    <recommendedName>
        <fullName evidence="12">G-protein coupled receptors family 1 profile domain-containing protein</fullName>
    </recommendedName>
</protein>
<evidence type="ECO:0000313" key="13">
    <source>
        <dbReference type="Proteomes" id="UP000050795"/>
    </source>
</evidence>
<evidence type="ECO:0000256" key="7">
    <source>
        <dbReference type="ARBA" id="ARBA00023157"/>
    </source>
</evidence>
<dbReference type="Pfam" id="PF00001">
    <property type="entry name" value="7tm_1"/>
    <property type="match status" value="1"/>
</dbReference>
<evidence type="ECO:0000256" key="1">
    <source>
        <dbReference type="ARBA" id="ARBA00004651"/>
    </source>
</evidence>
<reference evidence="14" key="2">
    <citation type="submission" date="2023-11" db="UniProtKB">
        <authorList>
            <consortium name="WormBaseParasite"/>
        </authorList>
    </citation>
    <scope>IDENTIFICATION</scope>
</reference>
<evidence type="ECO:0000256" key="6">
    <source>
        <dbReference type="ARBA" id="ARBA00023136"/>
    </source>
</evidence>
<evidence type="ECO:0000256" key="4">
    <source>
        <dbReference type="ARBA" id="ARBA00022989"/>
    </source>
</evidence>
<dbReference type="GO" id="GO:0005886">
    <property type="term" value="C:plasma membrane"/>
    <property type="evidence" value="ECO:0007669"/>
    <property type="project" value="UniProtKB-SubCell"/>
</dbReference>
<dbReference type="InterPro" id="IPR000276">
    <property type="entry name" value="GPCR_Rhodpsn"/>
</dbReference>
<reference evidence="13" key="1">
    <citation type="submission" date="2022-06" db="EMBL/GenBank/DDBJ databases">
        <authorList>
            <person name="Berger JAMES D."/>
            <person name="Berger JAMES D."/>
        </authorList>
    </citation>
    <scope>NUCLEOTIDE SEQUENCE [LARGE SCALE GENOMIC DNA]</scope>
</reference>
<feature type="transmembrane region" description="Helical" evidence="11">
    <location>
        <begin position="38"/>
        <end position="62"/>
    </location>
</feature>
<feature type="transmembrane region" description="Helical" evidence="11">
    <location>
        <begin position="494"/>
        <end position="516"/>
    </location>
</feature>
<keyword evidence="4 11" id="KW-1133">Transmembrane helix</keyword>
<feature type="transmembrane region" description="Helical" evidence="11">
    <location>
        <begin position="106"/>
        <end position="133"/>
    </location>
</feature>
<keyword evidence="6 11" id="KW-0472">Membrane</keyword>
<evidence type="ECO:0000256" key="2">
    <source>
        <dbReference type="ARBA" id="ARBA00022475"/>
    </source>
</evidence>
<dbReference type="AlphaFoldDB" id="A0AA85JC80"/>
<evidence type="ECO:0000259" key="12">
    <source>
        <dbReference type="PROSITE" id="PS50262"/>
    </source>
</evidence>
<comment type="similarity">
    <text evidence="10">Belongs to the G-protein coupled receptor 1 family.</text>
</comment>
<evidence type="ECO:0000256" key="5">
    <source>
        <dbReference type="ARBA" id="ARBA00023040"/>
    </source>
</evidence>
<keyword evidence="7" id="KW-1015">Disulfide bond</keyword>
<comment type="subcellular location">
    <subcellularLocation>
        <location evidence="1">Cell membrane</location>
        <topology evidence="1">Multi-pass membrane protein</topology>
    </subcellularLocation>
</comment>
<dbReference type="InterPro" id="IPR017452">
    <property type="entry name" value="GPCR_Rhodpsn_7TM"/>
</dbReference>
<evidence type="ECO:0000256" key="9">
    <source>
        <dbReference type="ARBA" id="ARBA00023224"/>
    </source>
</evidence>
<dbReference type="PANTHER" id="PTHR24248">
    <property type="entry name" value="ADRENERGIC RECEPTOR-RELATED G-PROTEIN COUPLED RECEPTOR"/>
    <property type="match status" value="1"/>
</dbReference>
<feature type="transmembrane region" description="Helical" evidence="11">
    <location>
        <begin position="74"/>
        <end position="94"/>
    </location>
</feature>
<evidence type="ECO:0000256" key="10">
    <source>
        <dbReference type="RuleBase" id="RU000688"/>
    </source>
</evidence>
<dbReference type="WBParaSite" id="TREG1_144430.1">
    <property type="protein sequence ID" value="TREG1_144430.1"/>
    <property type="gene ID" value="TREG1_144430"/>
</dbReference>
<dbReference type="PROSITE" id="PS50262">
    <property type="entry name" value="G_PROTEIN_RECEP_F1_2"/>
    <property type="match status" value="1"/>
</dbReference>
<feature type="domain" description="G-protein coupled receptors family 1 profile" evidence="12">
    <location>
        <begin position="53"/>
        <end position="513"/>
    </location>
</feature>
<keyword evidence="8 10" id="KW-0675">Receptor</keyword>
<evidence type="ECO:0000256" key="8">
    <source>
        <dbReference type="ARBA" id="ARBA00023170"/>
    </source>
</evidence>
<dbReference type="Proteomes" id="UP000050795">
    <property type="component" value="Unassembled WGS sequence"/>
</dbReference>
<dbReference type="GO" id="GO:0071880">
    <property type="term" value="P:adenylate cyclase-activating adrenergic receptor signaling pathway"/>
    <property type="evidence" value="ECO:0007669"/>
    <property type="project" value="TreeGrafter"/>
</dbReference>